<organism evidence="1 2">
    <name type="scientific">Candidatus Methylumidiphilus alinenensis</name>
    <dbReference type="NCBI Taxonomy" id="2202197"/>
    <lineage>
        <taxon>Bacteria</taxon>
        <taxon>Pseudomonadati</taxon>
        <taxon>Pseudomonadota</taxon>
        <taxon>Gammaproteobacteria</taxon>
        <taxon>Methylococcales</taxon>
        <taxon>Candidatus Methylumidiphilus</taxon>
    </lineage>
</organism>
<dbReference type="InterPro" id="IPR050155">
    <property type="entry name" value="HAD-like_hydrolase_sf"/>
</dbReference>
<proteinExistence type="predicted"/>
<name>A0A2W4SAZ1_9GAMM</name>
<dbReference type="GO" id="GO:0008967">
    <property type="term" value="F:phosphoglycolate phosphatase activity"/>
    <property type="evidence" value="ECO:0007669"/>
    <property type="project" value="TreeGrafter"/>
</dbReference>
<reference evidence="1 2" key="1">
    <citation type="journal article" date="2018" name="Aquat. Microb. Ecol.">
        <title>Gammaproteobacterial methanotrophs dominate.</title>
        <authorList>
            <person name="Rissanen A.J."/>
            <person name="Saarenheimo J."/>
            <person name="Tiirola M."/>
            <person name="Peura S."/>
            <person name="Aalto S.L."/>
            <person name="Karvinen A."/>
            <person name="Nykanen H."/>
        </authorList>
    </citation>
    <scope>NUCLEOTIDE SEQUENCE [LARGE SCALE GENOMIC DNA]</scope>
    <source>
        <strain evidence="1">AMbin10</strain>
    </source>
</reference>
<dbReference type="PANTHER" id="PTHR43434:SF3">
    <property type="entry name" value="GMP_IMP NUCLEOTIDASE YRFG"/>
    <property type="match status" value="1"/>
</dbReference>
<dbReference type="Pfam" id="PF00702">
    <property type="entry name" value="Hydrolase"/>
    <property type="match status" value="1"/>
</dbReference>
<comment type="caution">
    <text evidence="1">The sequence shown here is derived from an EMBL/GenBank/DDBJ whole genome shotgun (WGS) entry which is preliminary data.</text>
</comment>
<dbReference type="SFLD" id="SFLDS00003">
    <property type="entry name" value="Haloacid_Dehalogenase"/>
    <property type="match status" value="1"/>
</dbReference>
<dbReference type="SUPFAM" id="SSF56784">
    <property type="entry name" value="HAD-like"/>
    <property type="match status" value="1"/>
</dbReference>
<sequence>MIDWDKIDNVFLDMDGTLLDLNFDNHFWQEFVPQRYAEHNGLTPDEAKILLSPRFRAMEGKLEWYCLDYWSEQLDLDIPAMKLEIAELISVLPHVTEFLDAVRAIGKRLVLVTNAHSKSLGLKMEKTRLHFFFDAIFSSHDFGIPKEDPKFWSGLGILEPFTAQRTLLVDDSLPVLRSARTFGIRHLIAIRKHDTTRPARHITEFKAIEDFREIMPCGGLPPIPYLSELS</sequence>
<dbReference type="PANTHER" id="PTHR43434">
    <property type="entry name" value="PHOSPHOGLYCOLATE PHOSPHATASE"/>
    <property type="match status" value="1"/>
</dbReference>
<dbReference type="AlphaFoldDB" id="A0A2W4SAZ1"/>
<protein>
    <submittedName>
        <fullName evidence="1">GMP/IMP nucleotidase</fullName>
    </submittedName>
</protein>
<dbReference type="Gene3D" id="3.40.50.1000">
    <property type="entry name" value="HAD superfamily/HAD-like"/>
    <property type="match status" value="1"/>
</dbReference>
<dbReference type="InterPro" id="IPR036412">
    <property type="entry name" value="HAD-like_sf"/>
</dbReference>
<evidence type="ECO:0000313" key="2">
    <source>
        <dbReference type="Proteomes" id="UP000249396"/>
    </source>
</evidence>
<dbReference type="Proteomes" id="UP000249396">
    <property type="component" value="Unassembled WGS sequence"/>
</dbReference>
<dbReference type="InterPro" id="IPR023214">
    <property type="entry name" value="HAD_sf"/>
</dbReference>
<dbReference type="NCBIfam" id="NF011564">
    <property type="entry name" value="PRK14988.1"/>
    <property type="match status" value="1"/>
</dbReference>
<dbReference type="SFLD" id="SFLDG01129">
    <property type="entry name" value="C1.5:_HAD__Beta-PGM__Phosphata"/>
    <property type="match status" value="1"/>
</dbReference>
<dbReference type="GO" id="GO:0005829">
    <property type="term" value="C:cytosol"/>
    <property type="evidence" value="ECO:0007669"/>
    <property type="project" value="TreeGrafter"/>
</dbReference>
<dbReference type="EMBL" id="QJPH01000539">
    <property type="protein sequence ID" value="PZN70954.1"/>
    <property type="molecule type" value="Genomic_DNA"/>
</dbReference>
<gene>
    <name evidence="1" type="ORF">DM484_27600</name>
</gene>
<accession>A0A2W4SAZ1</accession>
<evidence type="ECO:0000313" key="1">
    <source>
        <dbReference type="EMBL" id="PZN70954.1"/>
    </source>
</evidence>
<dbReference type="CDD" id="cd01427">
    <property type="entry name" value="HAD_like"/>
    <property type="match status" value="1"/>
</dbReference>
<dbReference type="GO" id="GO:0006281">
    <property type="term" value="P:DNA repair"/>
    <property type="evidence" value="ECO:0007669"/>
    <property type="project" value="TreeGrafter"/>
</dbReference>